<dbReference type="Gene3D" id="2.40.128.320">
    <property type="entry name" value="Protein HRI1, N-terminal domain"/>
    <property type="match status" value="1"/>
</dbReference>
<evidence type="ECO:0000256" key="1">
    <source>
        <dbReference type="ARBA" id="ARBA00004123"/>
    </source>
</evidence>
<evidence type="ECO:0000256" key="4">
    <source>
        <dbReference type="ARBA" id="ARBA00017063"/>
    </source>
</evidence>
<protein>
    <recommendedName>
        <fullName evidence="4">Protein HRI1</fullName>
    </recommendedName>
</protein>
<dbReference type="EMBL" id="JASWJB010000114">
    <property type="protein sequence ID" value="KAK2596650.1"/>
    <property type="molecule type" value="Genomic_DNA"/>
</dbReference>
<name>A0AAJ0CN17_9HYPO</name>
<evidence type="ECO:0000256" key="2">
    <source>
        <dbReference type="ARBA" id="ARBA00004496"/>
    </source>
</evidence>
<evidence type="ECO:0000256" key="6">
    <source>
        <dbReference type="ARBA" id="ARBA00023242"/>
    </source>
</evidence>
<keyword evidence="5" id="KW-0963">Cytoplasm</keyword>
<dbReference type="Gene3D" id="2.40.128.310">
    <property type="entry name" value="Protein HRI1, C-terminal domain"/>
    <property type="match status" value="1"/>
</dbReference>
<evidence type="ECO:0000256" key="3">
    <source>
        <dbReference type="ARBA" id="ARBA00005229"/>
    </source>
</evidence>
<dbReference type="Proteomes" id="UP001251528">
    <property type="component" value="Unassembled WGS sequence"/>
</dbReference>
<gene>
    <name evidence="7" type="ORF">QQS21_006271</name>
</gene>
<dbReference type="GO" id="GO:0005634">
    <property type="term" value="C:nucleus"/>
    <property type="evidence" value="ECO:0007669"/>
    <property type="project" value="UniProtKB-SubCell"/>
</dbReference>
<accession>A0AAJ0CN17</accession>
<dbReference type="AlphaFoldDB" id="A0AAJ0CN17"/>
<comment type="similarity">
    <text evidence="3">Belongs to the HRI1 family.</text>
</comment>
<dbReference type="InterPro" id="IPR043047">
    <property type="entry name" value="Hri1_N_sf"/>
</dbReference>
<comment type="caution">
    <text evidence="7">The sequence shown here is derived from an EMBL/GenBank/DDBJ whole genome shotgun (WGS) entry which is preliminary data.</text>
</comment>
<dbReference type="Pfam" id="PF16815">
    <property type="entry name" value="HRI1"/>
    <property type="match status" value="1"/>
</dbReference>
<reference evidence="7" key="1">
    <citation type="submission" date="2023-06" db="EMBL/GenBank/DDBJ databases">
        <title>Conoideocrella luteorostrata (Hypocreales: Clavicipitaceae), a potential biocontrol fungus for elongate hemlock scale in United States Christmas tree production areas.</title>
        <authorList>
            <person name="Barrett H."/>
            <person name="Lovett B."/>
            <person name="Macias A.M."/>
            <person name="Stajich J.E."/>
            <person name="Kasson M.T."/>
        </authorList>
    </citation>
    <scope>NUCLEOTIDE SEQUENCE</scope>
    <source>
        <strain evidence="7">ARSEF 14590</strain>
    </source>
</reference>
<evidence type="ECO:0000313" key="7">
    <source>
        <dbReference type="EMBL" id="KAK2596650.1"/>
    </source>
</evidence>
<comment type="subcellular location">
    <subcellularLocation>
        <location evidence="2">Cytoplasm</location>
    </subcellularLocation>
    <subcellularLocation>
        <location evidence="1">Nucleus</location>
    </subcellularLocation>
</comment>
<proteinExistence type="inferred from homology"/>
<dbReference type="InterPro" id="IPR038744">
    <property type="entry name" value="Hri1_N"/>
</dbReference>
<evidence type="ECO:0000313" key="8">
    <source>
        <dbReference type="Proteomes" id="UP001251528"/>
    </source>
</evidence>
<evidence type="ECO:0000256" key="5">
    <source>
        <dbReference type="ARBA" id="ARBA00022490"/>
    </source>
</evidence>
<organism evidence="7 8">
    <name type="scientific">Conoideocrella luteorostrata</name>
    <dbReference type="NCBI Taxonomy" id="1105319"/>
    <lineage>
        <taxon>Eukaryota</taxon>
        <taxon>Fungi</taxon>
        <taxon>Dikarya</taxon>
        <taxon>Ascomycota</taxon>
        <taxon>Pezizomycotina</taxon>
        <taxon>Sordariomycetes</taxon>
        <taxon>Hypocreomycetidae</taxon>
        <taxon>Hypocreales</taxon>
        <taxon>Clavicipitaceae</taxon>
        <taxon>Conoideocrella</taxon>
    </lineage>
</organism>
<sequence length="232" mass="25507">MAGSISIRKSIRWLPGEAEEPTSTIVLTSPQRTFVDLRILKDAEGQSQGHALPPERLDWAIAGTSSSSTRCIDGQQVEHSRWEHWIDSRTSAPENASDEGDMYPQLDGTTLEKGRMVNPETGVDTAYEEVWDDEDVSPGGGPAHVCVVLRYENGADRGLVVRLGRHCQGFMKIAGQISLERWCWEEKEQRSVCTVRMGSDRLPCQEALDGGAFTVGEHVKVAGKSWAVAEVA</sequence>
<dbReference type="InterPro" id="IPR031818">
    <property type="entry name" value="Hri1"/>
</dbReference>
<dbReference type="GO" id="GO:0005737">
    <property type="term" value="C:cytoplasm"/>
    <property type="evidence" value="ECO:0007669"/>
    <property type="project" value="UniProtKB-SubCell"/>
</dbReference>
<dbReference type="CDD" id="cd11693">
    <property type="entry name" value="HRI1_C_like"/>
    <property type="match status" value="1"/>
</dbReference>
<keyword evidence="6" id="KW-0539">Nucleus</keyword>
<keyword evidence="8" id="KW-1185">Reference proteome</keyword>
<dbReference type="CDD" id="cd11692">
    <property type="entry name" value="HRI1_N_like"/>
    <property type="match status" value="1"/>
</dbReference>